<feature type="domain" description="Fe2OG dioxygenase" evidence="3">
    <location>
        <begin position="167"/>
        <end position="277"/>
    </location>
</feature>
<evidence type="ECO:0000256" key="2">
    <source>
        <dbReference type="RuleBase" id="RU003682"/>
    </source>
</evidence>
<comment type="similarity">
    <text evidence="1 2">Belongs to the iron/ascorbate-dependent oxidoreductase family.</text>
</comment>
<dbReference type="InterPro" id="IPR005123">
    <property type="entry name" value="Oxoglu/Fe-dep_dioxygenase_dom"/>
</dbReference>
<evidence type="ECO:0000256" key="1">
    <source>
        <dbReference type="ARBA" id="ARBA00008056"/>
    </source>
</evidence>
<reference evidence="4" key="1">
    <citation type="journal article" date="2020" name="Stud. Mycol.">
        <title>101 Dothideomycetes genomes: a test case for predicting lifestyles and emergence of pathogens.</title>
        <authorList>
            <person name="Haridas S."/>
            <person name="Albert R."/>
            <person name="Binder M."/>
            <person name="Bloem J."/>
            <person name="Labutti K."/>
            <person name="Salamov A."/>
            <person name="Andreopoulos B."/>
            <person name="Baker S."/>
            <person name="Barry K."/>
            <person name="Bills G."/>
            <person name="Bluhm B."/>
            <person name="Cannon C."/>
            <person name="Castanera R."/>
            <person name="Culley D."/>
            <person name="Daum C."/>
            <person name="Ezra D."/>
            <person name="Gonzalez J."/>
            <person name="Henrissat B."/>
            <person name="Kuo A."/>
            <person name="Liang C."/>
            <person name="Lipzen A."/>
            <person name="Lutzoni F."/>
            <person name="Magnuson J."/>
            <person name="Mondo S."/>
            <person name="Nolan M."/>
            <person name="Ohm R."/>
            <person name="Pangilinan J."/>
            <person name="Park H.-J."/>
            <person name="Ramirez L."/>
            <person name="Alfaro M."/>
            <person name="Sun H."/>
            <person name="Tritt A."/>
            <person name="Yoshinaga Y."/>
            <person name="Zwiers L.-H."/>
            <person name="Turgeon B."/>
            <person name="Goodwin S."/>
            <person name="Spatafora J."/>
            <person name="Crous P."/>
            <person name="Grigoriev I."/>
        </authorList>
    </citation>
    <scope>NUCLEOTIDE SEQUENCE</scope>
    <source>
        <strain evidence="4">CBS 161.51</strain>
    </source>
</reference>
<name>A0A6A5SMC5_9PLEO</name>
<keyword evidence="2" id="KW-0479">Metal-binding</keyword>
<dbReference type="InterPro" id="IPR050231">
    <property type="entry name" value="Iron_ascorbate_oxido_reductase"/>
</dbReference>
<dbReference type="InterPro" id="IPR027443">
    <property type="entry name" value="IPNS-like_sf"/>
</dbReference>
<dbReference type="Proteomes" id="UP000800038">
    <property type="component" value="Unassembled WGS sequence"/>
</dbReference>
<dbReference type="OrthoDB" id="288590at2759"/>
<dbReference type="GO" id="GO:0016491">
    <property type="term" value="F:oxidoreductase activity"/>
    <property type="evidence" value="ECO:0007669"/>
    <property type="project" value="UniProtKB-KW"/>
</dbReference>
<dbReference type="PANTHER" id="PTHR47990">
    <property type="entry name" value="2-OXOGLUTARATE (2OG) AND FE(II)-DEPENDENT OXYGENASE SUPERFAMILY PROTEIN-RELATED"/>
    <property type="match status" value="1"/>
</dbReference>
<keyword evidence="2" id="KW-0408">Iron</keyword>
<dbReference type="SUPFAM" id="SSF51197">
    <property type="entry name" value="Clavaminate synthase-like"/>
    <property type="match status" value="1"/>
</dbReference>
<dbReference type="PROSITE" id="PS51471">
    <property type="entry name" value="FE2OG_OXY"/>
    <property type="match status" value="1"/>
</dbReference>
<dbReference type="EMBL" id="ML976105">
    <property type="protein sequence ID" value="KAF1938427.1"/>
    <property type="molecule type" value="Genomic_DNA"/>
</dbReference>
<accession>A0A6A5SMC5</accession>
<dbReference type="Pfam" id="PF03171">
    <property type="entry name" value="2OG-FeII_Oxy"/>
    <property type="match status" value="1"/>
</dbReference>
<sequence length="295" mass="32759">TLIHKAPAADEIAALETIDLALLLSGDDETSARLFEVAQSPGMFYLNFSNYSKEFVSALPRMYALTDRFFEQCDEEKWKLVRREQPENLDRGFKRSDCDETFEMADDELLRGDLALPQIMDPDKELVKTFNRQNNAAALALLASLSKSLKASGKDVCLSQHHVPTSTSDTGLKLVSEPSLSKLAEVGENKHTDSGTFTILFYQEWGLHVFLSGAAAADGKRQKWAFAAPPQPGCALVNVANSLQRLSGGTFHSPLHRVTQPCDGDGKRYYLSYFLRPAHATQRAWEDEAKKAEKA</sequence>
<proteinExistence type="inferred from homology"/>
<keyword evidence="5" id="KW-1185">Reference proteome</keyword>
<evidence type="ECO:0000259" key="3">
    <source>
        <dbReference type="PROSITE" id="PS51471"/>
    </source>
</evidence>
<gene>
    <name evidence="4" type="ORF">EJ02DRAFT_457883</name>
</gene>
<protein>
    <submittedName>
        <fullName evidence="4">Clavaminate synthase-like protein</fullName>
    </submittedName>
</protein>
<dbReference type="GO" id="GO:0046872">
    <property type="term" value="F:metal ion binding"/>
    <property type="evidence" value="ECO:0007669"/>
    <property type="project" value="UniProtKB-KW"/>
</dbReference>
<evidence type="ECO:0000313" key="5">
    <source>
        <dbReference type="Proteomes" id="UP000800038"/>
    </source>
</evidence>
<evidence type="ECO:0000313" key="4">
    <source>
        <dbReference type="EMBL" id="KAF1938427.1"/>
    </source>
</evidence>
<keyword evidence="2" id="KW-0560">Oxidoreductase</keyword>
<feature type="non-terminal residue" evidence="4">
    <location>
        <position position="1"/>
    </location>
</feature>
<dbReference type="Gene3D" id="2.60.120.330">
    <property type="entry name" value="B-lactam Antibiotic, Isopenicillin N Synthase, Chain"/>
    <property type="match status" value="1"/>
</dbReference>
<dbReference type="AlphaFoldDB" id="A0A6A5SMC5"/>
<dbReference type="InterPro" id="IPR044861">
    <property type="entry name" value="IPNS-like_FE2OG_OXY"/>
</dbReference>
<organism evidence="4 5">
    <name type="scientific">Clathrospora elynae</name>
    <dbReference type="NCBI Taxonomy" id="706981"/>
    <lineage>
        <taxon>Eukaryota</taxon>
        <taxon>Fungi</taxon>
        <taxon>Dikarya</taxon>
        <taxon>Ascomycota</taxon>
        <taxon>Pezizomycotina</taxon>
        <taxon>Dothideomycetes</taxon>
        <taxon>Pleosporomycetidae</taxon>
        <taxon>Pleosporales</taxon>
        <taxon>Diademaceae</taxon>
        <taxon>Clathrospora</taxon>
    </lineage>
</organism>